<evidence type="ECO:0000256" key="3">
    <source>
        <dbReference type="ARBA" id="ARBA00022448"/>
    </source>
</evidence>
<proteinExistence type="inferred from homology"/>
<dbReference type="EMBL" id="JBFPJR010000011">
    <property type="protein sequence ID" value="MEX0427650.1"/>
    <property type="molecule type" value="Genomic_DNA"/>
</dbReference>
<dbReference type="Proteomes" id="UP001556631">
    <property type="component" value="Unassembled WGS sequence"/>
</dbReference>
<feature type="region of interest" description="Disordered" evidence="11">
    <location>
        <begin position="1"/>
        <end position="31"/>
    </location>
</feature>
<evidence type="ECO:0000256" key="4">
    <source>
        <dbReference type="ARBA" id="ARBA00022475"/>
    </source>
</evidence>
<evidence type="ECO:0000256" key="10">
    <source>
        <dbReference type="RuleBase" id="RU365097"/>
    </source>
</evidence>
<dbReference type="InterPro" id="IPR035906">
    <property type="entry name" value="MetI-like_sf"/>
</dbReference>
<keyword evidence="6 9" id="KW-0812">Transmembrane</keyword>
<keyword evidence="7 9" id="KW-1133">Transmembrane helix</keyword>
<dbReference type="CDD" id="cd06261">
    <property type="entry name" value="TM_PBP2"/>
    <property type="match status" value="1"/>
</dbReference>
<evidence type="ECO:0000313" key="13">
    <source>
        <dbReference type="EMBL" id="MEX0427650.1"/>
    </source>
</evidence>
<keyword evidence="14" id="KW-1185">Reference proteome</keyword>
<dbReference type="InterPro" id="IPR011867">
    <property type="entry name" value="ModB_ABC"/>
</dbReference>
<sequence>MPVSASRDPLDPAVSVRDRRPRRERSAAAAGPGVDVGLPRWLWLPAALGGVFVLLPLVAMVVRIHWADFPALITSHESVEALTLSLKTAVAAVVICLVLGIPMAVVLARTDFRGQSLLRSLVLLPLVLPPVVSGMALLYTFGRRGLLGHTLDVLGLSLSFTTAAVVMAQSFVALPFLVISLEGALRSAGRRYDVVAATLGARPTTVFWRVTIPLVLPGLLSGAVLAFARCLGEFGATITFAGSLEGTTRTMPIQIYLYNAGSDPDSAVALSIVLVVVAVLVIGVARVGRSAL</sequence>
<evidence type="ECO:0000256" key="11">
    <source>
        <dbReference type="SAM" id="MobiDB-lite"/>
    </source>
</evidence>
<accession>A0ABV3SYM8</accession>
<keyword evidence="3 9" id="KW-0813">Transport</keyword>
<protein>
    <recommendedName>
        <fullName evidence="10">Molybdenum transport system permease</fullName>
    </recommendedName>
</protein>
<dbReference type="NCBIfam" id="TIGR01581">
    <property type="entry name" value="Mo_ABC_porter"/>
    <property type="match status" value="1"/>
</dbReference>
<comment type="caution">
    <text evidence="13">The sequence shown here is derived from an EMBL/GenBank/DDBJ whole genome shotgun (WGS) entry which is preliminary data.</text>
</comment>
<comment type="similarity">
    <text evidence="2 10">Belongs to the binding-protein-dependent transport system permease family. CysTW subfamily.</text>
</comment>
<organism evidence="13 14">
    <name type="scientific">Nocardioides eburneus</name>
    <dbReference type="NCBI Taxonomy" id="3231482"/>
    <lineage>
        <taxon>Bacteria</taxon>
        <taxon>Bacillati</taxon>
        <taxon>Actinomycetota</taxon>
        <taxon>Actinomycetes</taxon>
        <taxon>Propionibacteriales</taxon>
        <taxon>Nocardioidaceae</taxon>
        <taxon>Nocardioides</taxon>
    </lineage>
</organism>
<dbReference type="RefSeq" id="WP_367993237.1">
    <property type="nucleotide sequence ID" value="NZ_JBFPJR010000011.1"/>
</dbReference>
<dbReference type="PANTHER" id="PTHR30183">
    <property type="entry name" value="MOLYBDENUM TRANSPORT SYSTEM PERMEASE PROTEIN MODB"/>
    <property type="match status" value="1"/>
</dbReference>
<evidence type="ECO:0000256" key="2">
    <source>
        <dbReference type="ARBA" id="ARBA00007069"/>
    </source>
</evidence>
<comment type="function">
    <text evidence="10">Part of the binding-protein-dependent transport system for molybdenum; probably responsible for the translocation of the substrate across the membrane.</text>
</comment>
<evidence type="ECO:0000256" key="5">
    <source>
        <dbReference type="ARBA" id="ARBA00022505"/>
    </source>
</evidence>
<dbReference type="InterPro" id="IPR000515">
    <property type="entry name" value="MetI-like"/>
</dbReference>
<dbReference type="InterPro" id="IPR006469">
    <property type="entry name" value="NifC_ABC_porter"/>
</dbReference>
<feature type="transmembrane region" description="Helical" evidence="9">
    <location>
        <begin position="162"/>
        <end position="185"/>
    </location>
</feature>
<comment type="subcellular location">
    <subcellularLocation>
        <location evidence="1 9">Cell membrane</location>
        <topology evidence="1 9">Multi-pass membrane protein</topology>
    </subcellularLocation>
</comment>
<evidence type="ECO:0000256" key="7">
    <source>
        <dbReference type="ARBA" id="ARBA00022989"/>
    </source>
</evidence>
<evidence type="ECO:0000256" key="9">
    <source>
        <dbReference type="RuleBase" id="RU363032"/>
    </source>
</evidence>
<feature type="transmembrane region" description="Helical" evidence="9">
    <location>
        <begin position="120"/>
        <end position="142"/>
    </location>
</feature>
<keyword evidence="4 10" id="KW-1003">Cell membrane</keyword>
<name>A0ABV3SYM8_9ACTN</name>
<dbReference type="SUPFAM" id="SSF161098">
    <property type="entry name" value="MetI-like"/>
    <property type="match status" value="1"/>
</dbReference>
<gene>
    <name evidence="13" type="ORF">AB3X52_08470</name>
</gene>
<dbReference type="Pfam" id="PF00528">
    <property type="entry name" value="BPD_transp_1"/>
    <property type="match status" value="1"/>
</dbReference>
<evidence type="ECO:0000256" key="6">
    <source>
        <dbReference type="ARBA" id="ARBA00022692"/>
    </source>
</evidence>
<dbReference type="NCBIfam" id="TIGR02141">
    <property type="entry name" value="modB_ABC"/>
    <property type="match status" value="1"/>
</dbReference>
<evidence type="ECO:0000313" key="14">
    <source>
        <dbReference type="Proteomes" id="UP001556631"/>
    </source>
</evidence>
<feature type="transmembrane region" description="Helical" evidence="9">
    <location>
        <begin position="206"/>
        <end position="228"/>
    </location>
</feature>
<feature type="transmembrane region" description="Helical" evidence="9">
    <location>
        <begin position="86"/>
        <end position="108"/>
    </location>
</feature>
<keyword evidence="8 9" id="KW-0472">Membrane</keyword>
<dbReference type="PANTHER" id="PTHR30183:SF3">
    <property type="entry name" value="MOLYBDENUM TRANSPORT SYSTEM PERMEASE PROTEIN MODB"/>
    <property type="match status" value="1"/>
</dbReference>
<feature type="transmembrane region" description="Helical" evidence="9">
    <location>
        <begin position="41"/>
        <end position="66"/>
    </location>
</feature>
<feature type="transmembrane region" description="Helical" evidence="9">
    <location>
        <begin position="267"/>
        <end position="288"/>
    </location>
</feature>
<evidence type="ECO:0000256" key="8">
    <source>
        <dbReference type="ARBA" id="ARBA00023136"/>
    </source>
</evidence>
<keyword evidence="5 10" id="KW-0500">Molybdenum</keyword>
<dbReference type="PROSITE" id="PS50928">
    <property type="entry name" value="ABC_TM1"/>
    <property type="match status" value="1"/>
</dbReference>
<reference evidence="13 14" key="1">
    <citation type="submission" date="2024-07" db="EMBL/GenBank/DDBJ databases">
        <authorList>
            <person name="Lee S."/>
            <person name="Kang M."/>
        </authorList>
    </citation>
    <scope>NUCLEOTIDE SEQUENCE [LARGE SCALE GENOMIC DNA]</scope>
    <source>
        <strain evidence="13 14">DS6</strain>
    </source>
</reference>
<evidence type="ECO:0000256" key="1">
    <source>
        <dbReference type="ARBA" id="ARBA00004651"/>
    </source>
</evidence>
<feature type="domain" description="ABC transmembrane type-1" evidence="12">
    <location>
        <begin position="82"/>
        <end position="285"/>
    </location>
</feature>
<evidence type="ECO:0000259" key="12">
    <source>
        <dbReference type="PROSITE" id="PS50928"/>
    </source>
</evidence>
<dbReference type="Gene3D" id="1.10.3720.10">
    <property type="entry name" value="MetI-like"/>
    <property type="match status" value="1"/>
</dbReference>